<dbReference type="Gene3D" id="3.40.50.20">
    <property type="match status" value="1"/>
</dbReference>
<reference evidence="11" key="1">
    <citation type="submission" date="2013-08" db="EMBL/GenBank/DDBJ databases">
        <authorList>
            <person name="Mendez C."/>
            <person name="Richter M."/>
            <person name="Ferrer M."/>
            <person name="Sanchez J."/>
        </authorList>
    </citation>
    <scope>NUCLEOTIDE SEQUENCE</scope>
</reference>
<dbReference type="InterPro" id="IPR020561">
    <property type="entry name" value="PRibGlycinamid_synth_ATP-grasp"/>
</dbReference>
<evidence type="ECO:0000256" key="8">
    <source>
        <dbReference type="ARBA" id="ARBA00042242"/>
    </source>
</evidence>
<dbReference type="GO" id="GO:0006189">
    <property type="term" value="P:'de novo' IMP biosynthetic process"/>
    <property type="evidence" value="ECO:0007669"/>
    <property type="project" value="UniProtKB-UniPathway"/>
</dbReference>
<evidence type="ECO:0000256" key="4">
    <source>
        <dbReference type="ARBA" id="ARBA00022741"/>
    </source>
</evidence>
<evidence type="ECO:0000256" key="3">
    <source>
        <dbReference type="ARBA" id="ARBA00022598"/>
    </source>
</evidence>
<protein>
    <recommendedName>
        <fullName evidence="2">phosphoribosylamine--glycine ligase</fullName>
        <ecNumber evidence="2">6.3.4.13</ecNumber>
    </recommendedName>
    <alternativeName>
        <fullName evidence="8">Glycinamide ribonucleotide synthetase</fullName>
    </alternativeName>
    <alternativeName>
        <fullName evidence="9">Phosphoribosylglycinamide synthetase</fullName>
    </alternativeName>
</protein>
<comment type="similarity">
    <text evidence="7">Belongs to the GARS family.</text>
</comment>
<dbReference type="PANTHER" id="PTHR43472">
    <property type="entry name" value="PHOSPHORIBOSYLAMINE--GLYCINE LIGASE"/>
    <property type="match status" value="1"/>
</dbReference>
<keyword evidence="3 11" id="KW-0436">Ligase</keyword>
<dbReference type="InterPro" id="IPR000115">
    <property type="entry name" value="PRibGlycinamide_synth"/>
</dbReference>
<dbReference type="SMART" id="SM01209">
    <property type="entry name" value="GARS_A"/>
    <property type="match status" value="1"/>
</dbReference>
<reference evidence="11" key="2">
    <citation type="journal article" date="2014" name="ISME J.">
        <title>Microbial stratification in low pH oxic and suboxic macroscopic growths along an acid mine drainage.</title>
        <authorList>
            <person name="Mendez-Garcia C."/>
            <person name="Mesa V."/>
            <person name="Sprenger R.R."/>
            <person name="Richter M."/>
            <person name="Diez M.S."/>
            <person name="Solano J."/>
            <person name="Bargiela R."/>
            <person name="Golyshina O.V."/>
            <person name="Manteca A."/>
            <person name="Ramos J.L."/>
            <person name="Gallego J.R."/>
            <person name="Llorente I."/>
            <person name="Martins Dos Santos V.A."/>
            <person name="Jensen O.N."/>
            <person name="Pelaez A.I."/>
            <person name="Sanchez J."/>
            <person name="Ferrer M."/>
        </authorList>
    </citation>
    <scope>NUCLEOTIDE SEQUENCE</scope>
</reference>
<comment type="caution">
    <text evidence="11">The sequence shown here is derived from an EMBL/GenBank/DDBJ whole genome shotgun (WGS) entry which is preliminary data.</text>
</comment>
<keyword evidence="4" id="KW-0547">Nucleotide-binding</keyword>
<dbReference type="InterPro" id="IPR011054">
    <property type="entry name" value="Rudment_hybrid_motif"/>
</dbReference>
<feature type="domain" description="ATP-grasp" evidence="10">
    <location>
        <begin position="110"/>
        <end position="317"/>
    </location>
</feature>
<dbReference type="SUPFAM" id="SSF56059">
    <property type="entry name" value="Glutathione synthetase ATP-binding domain-like"/>
    <property type="match status" value="1"/>
</dbReference>
<evidence type="ECO:0000256" key="7">
    <source>
        <dbReference type="ARBA" id="ARBA00038345"/>
    </source>
</evidence>
<dbReference type="InterPro" id="IPR020560">
    <property type="entry name" value="PRibGlycinamide_synth_C-dom"/>
</dbReference>
<keyword evidence="5" id="KW-0658">Purine biosynthesis</keyword>
<dbReference type="PANTHER" id="PTHR43472:SF1">
    <property type="entry name" value="PHOSPHORIBOSYLAMINE--GLYCINE LIGASE, CHLOROPLASTIC"/>
    <property type="match status" value="1"/>
</dbReference>
<dbReference type="InterPro" id="IPR016185">
    <property type="entry name" value="PreATP-grasp_dom_sf"/>
</dbReference>
<dbReference type="Gene3D" id="3.90.600.10">
    <property type="entry name" value="Phosphoribosylglycinamide synthetase, C-terminal domain"/>
    <property type="match status" value="1"/>
</dbReference>
<dbReference type="GO" id="GO:0005524">
    <property type="term" value="F:ATP binding"/>
    <property type="evidence" value="ECO:0007669"/>
    <property type="project" value="UniProtKB-KW"/>
</dbReference>
<dbReference type="Pfam" id="PF01071">
    <property type="entry name" value="GARS_A"/>
    <property type="match status" value="1"/>
</dbReference>
<evidence type="ECO:0000256" key="5">
    <source>
        <dbReference type="ARBA" id="ARBA00022755"/>
    </source>
</evidence>
<organism evidence="11">
    <name type="scientific">mine drainage metagenome</name>
    <dbReference type="NCBI Taxonomy" id="410659"/>
    <lineage>
        <taxon>unclassified sequences</taxon>
        <taxon>metagenomes</taxon>
        <taxon>ecological metagenomes</taxon>
    </lineage>
</organism>
<evidence type="ECO:0000256" key="6">
    <source>
        <dbReference type="ARBA" id="ARBA00022840"/>
    </source>
</evidence>
<dbReference type="GO" id="GO:0009113">
    <property type="term" value="P:purine nucleobase biosynthetic process"/>
    <property type="evidence" value="ECO:0007669"/>
    <property type="project" value="InterPro"/>
</dbReference>
<dbReference type="PROSITE" id="PS50975">
    <property type="entry name" value="ATP_GRASP"/>
    <property type="match status" value="1"/>
</dbReference>
<dbReference type="Gene3D" id="3.30.470.20">
    <property type="entry name" value="ATP-grasp fold, B domain"/>
    <property type="match status" value="1"/>
</dbReference>
<dbReference type="InterPro" id="IPR011761">
    <property type="entry name" value="ATP-grasp"/>
</dbReference>
<name>T0ZKE1_9ZZZZ</name>
<sequence>MSIKVLLVGGGGREDALGRLIVQSGSELITAMSNTNPSLSSISSKVIKLDENDPIRSVPNMLSEKPDVAYIGPDGLLNTDLADKLFSNGIKIASPGKKAFQIESSKGYMRNLMKRNSIPGIIPYYLMDDDYNIEKILNTGIKYAIKPLGLTGGKGVKVMNDQLPDIKSALSYARSILRKDKQVLLEEKIEGHEFSVQAFCDGKRLIAMPVAQDYKRAFEGDLGPNTGGMGSISDANHSLPFLREGIVNQAIKIMKKINDSMEKEGNKFRGILYGQFMQTSNNLYMIEMNARFADPEGMNVLSLFRGNIVDVLFGIANEDLSTVSGVSFQQKSTVLKYIVPKGYGEKPLPGQLKIDMKDIPEELTLYYSSVNGEMDNFTMTSSRALAVLARSATIERASATVEENLWRIKGDYHIRHDIGTSESMEKKMNMYL</sequence>
<proteinExistence type="inferred from homology"/>
<evidence type="ECO:0000313" key="11">
    <source>
        <dbReference type="EMBL" id="EQD29194.1"/>
    </source>
</evidence>
<dbReference type="UniPathway" id="UPA00074">
    <property type="reaction ID" value="UER00125"/>
</dbReference>
<dbReference type="InterPro" id="IPR037123">
    <property type="entry name" value="PRibGlycinamide_synth_C_sf"/>
</dbReference>
<dbReference type="InterPro" id="IPR020562">
    <property type="entry name" value="PRibGlycinamide_synth_N"/>
</dbReference>
<gene>
    <name evidence="11" type="ORF">B1A_20836</name>
</gene>
<keyword evidence="6" id="KW-0067">ATP-binding</keyword>
<evidence type="ECO:0000259" key="10">
    <source>
        <dbReference type="PROSITE" id="PS50975"/>
    </source>
</evidence>
<dbReference type="SUPFAM" id="SSF51246">
    <property type="entry name" value="Rudiment single hybrid motif"/>
    <property type="match status" value="1"/>
</dbReference>
<dbReference type="SMART" id="SM01210">
    <property type="entry name" value="GARS_C"/>
    <property type="match status" value="1"/>
</dbReference>
<dbReference type="EC" id="6.3.4.13" evidence="2"/>
<evidence type="ECO:0000256" key="1">
    <source>
        <dbReference type="ARBA" id="ARBA00005174"/>
    </source>
</evidence>
<dbReference type="GO" id="GO:0004637">
    <property type="term" value="F:phosphoribosylamine-glycine ligase activity"/>
    <property type="evidence" value="ECO:0007669"/>
    <property type="project" value="UniProtKB-EC"/>
</dbReference>
<dbReference type="AlphaFoldDB" id="T0ZKE1"/>
<dbReference type="EMBL" id="AUZX01015390">
    <property type="protein sequence ID" value="EQD29194.1"/>
    <property type="molecule type" value="Genomic_DNA"/>
</dbReference>
<dbReference type="Pfam" id="PF02844">
    <property type="entry name" value="GARS_N"/>
    <property type="match status" value="1"/>
</dbReference>
<dbReference type="Pfam" id="PF02843">
    <property type="entry name" value="GARS_C"/>
    <property type="match status" value="1"/>
</dbReference>
<dbReference type="GO" id="GO:0046872">
    <property type="term" value="F:metal ion binding"/>
    <property type="evidence" value="ECO:0007669"/>
    <property type="project" value="InterPro"/>
</dbReference>
<dbReference type="NCBIfam" id="TIGR00877">
    <property type="entry name" value="purD"/>
    <property type="match status" value="1"/>
</dbReference>
<comment type="pathway">
    <text evidence="1">Purine metabolism; IMP biosynthesis via de novo pathway; N(1)-(5-phospho-D-ribosyl)glycinamide from 5-phospho-alpha-D-ribose 1-diphosphate: step 2/2.</text>
</comment>
<evidence type="ECO:0000256" key="9">
    <source>
        <dbReference type="ARBA" id="ARBA00042864"/>
    </source>
</evidence>
<accession>T0ZKE1</accession>
<dbReference type="SUPFAM" id="SSF52440">
    <property type="entry name" value="PreATP-grasp domain"/>
    <property type="match status" value="1"/>
</dbReference>
<evidence type="ECO:0000256" key="2">
    <source>
        <dbReference type="ARBA" id="ARBA00013255"/>
    </source>
</evidence>